<dbReference type="AlphaFoldDB" id="A0A814Z5V3"/>
<evidence type="ECO:0000313" key="4">
    <source>
        <dbReference type="Proteomes" id="UP000663828"/>
    </source>
</evidence>
<feature type="region of interest" description="Disordered" evidence="1">
    <location>
        <begin position="61"/>
        <end position="104"/>
    </location>
</feature>
<proteinExistence type="predicted"/>
<keyword evidence="4" id="KW-1185">Reference proteome</keyword>
<feature type="compositionally biased region" description="Low complexity" evidence="1">
    <location>
        <begin position="65"/>
        <end position="88"/>
    </location>
</feature>
<reference evidence="2" key="1">
    <citation type="submission" date="2021-02" db="EMBL/GenBank/DDBJ databases">
        <authorList>
            <person name="Nowell W R."/>
        </authorList>
    </citation>
    <scope>NUCLEOTIDE SEQUENCE</scope>
</reference>
<feature type="compositionally biased region" description="Polar residues" evidence="1">
    <location>
        <begin position="93"/>
        <end position="104"/>
    </location>
</feature>
<evidence type="ECO:0000313" key="2">
    <source>
        <dbReference type="EMBL" id="CAF1237996.1"/>
    </source>
</evidence>
<sequence>MAQSSSSSIIMPMQDYVQLLLQAKNTGINVQSGQKVAKKCASTPQMRKVIAARKLLQRQYTPVNSTAPTSSSSSSTAAPATTTTTTTAGGIRSKSTTDPLSITTGQKRKAIGEYQIPKKYRYYSRENVVDQETFSKCVDKAWEKAELPPARTNEELERRRELTAYFLDYYLEDAIERTAHELTRRFF</sequence>
<dbReference type="Proteomes" id="UP000663828">
    <property type="component" value="Unassembled WGS sequence"/>
</dbReference>
<dbReference type="Proteomes" id="UP000663852">
    <property type="component" value="Unassembled WGS sequence"/>
</dbReference>
<organism evidence="2 4">
    <name type="scientific">Adineta ricciae</name>
    <name type="common">Rotifer</name>
    <dbReference type="NCBI Taxonomy" id="249248"/>
    <lineage>
        <taxon>Eukaryota</taxon>
        <taxon>Metazoa</taxon>
        <taxon>Spiralia</taxon>
        <taxon>Gnathifera</taxon>
        <taxon>Rotifera</taxon>
        <taxon>Eurotatoria</taxon>
        <taxon>Bdelloidea</taxon>
        <taxon>Adinetida</taxon>
        <taxon>Adinetidae</taxon>
        <taxon>Adineta</taxon>
    </lineage>
</organism>
<dbReference type="EMBL" id="CAJNOR010002035">
    <property type="protein sequence ID" value="CAF1237996.1"/>
    <property type="molecule type" value="Genomic_DNA"/>
</dbReference>
<accession>A0A814Z5V3</accession>
<gene>
    <name evidence="3" type="ORF">EDS130_LOCUS42691</name>
    <name evidence="2" type="ORF">XAT740_LOCUS25584</name>
</gene>
<evidence type="ECO:0000256" key="1">
    <source>
        <dbReference type="SAM" id="MobiDB-lite"/>
    </source>
</evidence>
<dbReference type="EMBL" id="CAJNOJ010000640">
    <property type="protein sequence ID" value="CAF1502019.1"/>
    <property type="molecule type" value="Genomic_DNA"/>
</dbReference>
<protein>
    <submittedName>
        <fullName evidence="2">Uncharacterized protein</fullName>
    </submittedName>
</protein>
<evidence type="ECO:0000313" key="3">
    <source>
        <dbReference type="EMBL" id="CAF1502019.1"/>
    </source>
</evidence>
<name>A0A814Z5V3_ADIRI</name>
<comment type="caution">
    <text evidence="2">The sequence shown here is derived from an EMBL/GenBank/DDBJ whole genome shotgun (WGS) entry which is preliminary data.</text>
</comment>